<organism evidence="1 2">
    <name type="scientific">Purpureocillium lilacinum</name>
    <name type="common">Paecilomyces lilacinus</name>
    <dbReference type="NCBI Taxonomy" id="33203"/>
    <lineage>
        <taxon>Eukaryota</taxon>
        <taxon>Fungi</taxon>
        <taxon>Dikarya</taxon>
        <taxon>Ascomycota</taxon>
        <taxon>Pezizomycotina</taxon>
        <taxon>Sordariomycetes</taxon>
        <taxon>Hypocreomycetidae</taxon>
        <taxon>Hypocreales</taxon>
        <taxon>Ophiocordycipitaceae</taxon>
        <taxon>Purpureocillium</taxon>
    </lineage>
</organism>
<evidence type="ECO:0000313" key="2">
    <source>
        <dbReference type="Proteomes" id="UP001638806"/>
    </source>
</evidence>
<dbReference type="Proteomes" id="UP001638806">
    <property type="component" value="Unassembled WGS sequence"/>
</dbReference>
<accession>A0ACC4DLP0</accession>
<dbReference type="EMBL" id="JBGNUJ010000007">
    <property type="protein sequence ID" value="KAL3957301.1"/>
    <property type="molecule type" value="Genomic_DNA"/>
</dbReference>
<reference evidence="1" key="1">
    <citation type="submission" date="2024-12" db="EMBL/GenBank/DDBJ databases">
        <title>Comparative genomics and development of molecular markers within Purpureocillium lilacinum and among Purpureocillium species.</title>
        <authorList>
            <person name="Yeh Z.-Y."/>
            <person name="Ni N.-T."/>
            <person name="Lo P.-H."/>
            <person name="Mushyakhwo K."/>
            <person name="Lin C.-F."/>
            <person name="Nai Y.-S."/>
        </authorList>
    </citation>
    <scope>NUCLEOTIDE SEQUENCE</scope>
    <source>
        <strain evidence="1">NCHU-NPUST-175</strain>
    </source>
</reference>
<name>A0ACC4DLP0_PURLI</name>
<proteinExistence type="predicted"/>
<sequence>MMPSTLTYTASKDDRSGAAEDESTAAGLRHGRVRRRSTACQLEYSVEPGYWRRRPFRHPVYAIFGRKDTISFMVARQRHHKRFVDDDFPGNAGTHGVPFEQIELARNLECLSQREVETYCRVRRDQQINGELPEDKDANVANALIQARTIRSQTDTTSAHEKDSFTHHLSHQVQRWYGTDDLKRSFGGSAPQSATRSSTVAALKFDPVRAAALQQAEAETDSYAKAVAAAYTLATLATVATAAIPRITVHDEIVVHGTTYTHQADGPFAGCFVSPRQVITHEKECYERRVVLTKVASDGCSARCR</sequence>
<gene>
    <name evidence="1" type="ORF">ACCO45_007879</name>
</gene>
<comment type="caution">
    <text evidence="1">The sequence shown here is derived from an EMBL/GenBank/DDBJ whole genome shotgun (WGS) entry which is preliminary data.</text>
</comment>
<protein>
    <submittedName>
        <fullName evidence="1">Uncharacterized protein</fullName>
    </submittedName>
</protein>
<keyword evidence="2" id="KW-1185">Reference proteome</keyword>
<evidence type="ECO:0000313" key="1">
    <source>
        <dbReference type="EMBL" id="KAL3957301.1"/>
    </source>
</evidence>